<dbReference type="SUPFAM" id="SSF57701">
    <property type="entry name" value="Zn2/Cys6 DNA-binding domain"/>
    <property type="match status" value="1"/>
</dbReference>
<dbReference type="InterPro" id="IPR052783">
    <property type="entry name" value="Metabolic/Drug-Res_Regulator"/>
</dbReference>
<reference evidence="5 6" key="1">
    <citation type="journal article" date="2023" name="Plant Dis.">
        <title>First Report of Diplodia intermedia Causing Canker and Dieback Diseases on Apple Trees in Canada.</title>
        <authorList>
            <person name="Ellouze W."/>
            <person name="Ilyukhin E."/>
            <person name="Sulman M."/>
            <person name="Ali S."/>
        </authorList>
    </citation>
    <scope>NUCLEOTIDE SEQUENCE [LARGE SCALE GENOMIC DNA]</scope>
    <source>
        <strain evidence="5 6">M45-28</strain>
    </source>
</reference>
<evidence type="ECO:0000313" key="6">
    <source>
        <dbReference type="Proteomes" id="UP001521184"/>
    </source>
</evidence>
<dbReference type="CDD" id="cd00067">
    <property type="entry name" value="GAL4"/>
    <property type="match status" value="1"/>
</dbReference>
<dbReference type="CDD" id="cd12148">
    <property type="entry name" value="fungal_TF_MHR"/>
    <property type="match status" value="1"/>
</dbReference>
<organism evidence="5 6">
    <name type="scientific">Diplodia intermedia</name>
    <dbReference type="NCBI Taxonomy" id="856260"/>
    <lineage>
        <taxon>Eukaryota</taxon>
        <taxon>Fungi</taxon>
        <taxon>Dikarya</taxon>
        <taxon>Ascomycota</taxon>
        <taxon>Pezizomycotina</taxon>
        <taxon>Dothideomycetes</taxon>
        <taxon>Dothideomycetes incertae sedis</taxon>
        <taxon>Botryosphaeriales</taxon>
        <taxon>Botryosphaeriaceae</taxon>
        <taxon>Diplodia</taxon>
    </lineage>
</organism>
<protein>
    <recommendedName>
        <fullName evidence="4">Zn(2)-C6 fungal-type domain-containing protein</fullName>
    </recommendedName>
</protein>
<accession>A0ABR3TME8</accession>
<dbReference type="Proteomes" id="UP001521184">
    <property type="component" value="Unassembled WGS sequence"/>
</dbReference>
<dbReference type="Pfam" id="PF00172">
    <property type="entry name" value="Zn_clus"/>
    <property type="match status" value="1"/>
</dbReference>
<dbReference type="SMART" id="SM00066">
    <property type="entry name" value="GAL4"/>
    <property type="match status" value="1"/>
</dbReference>
<dbReference type="SMART" id="SM00906">
    <property type="entry name" value="Fungal_trans"/>
    <property type="match status" value="1"/>
</dbReference>
<keyword evidence="1" id="KW-0479">Metal-binding</keyword>
<keyword evidence="2" id="KW-0539">Nucleus</keyword>
<dbReference type="InterPro" id="IPR036864">
    <property type="entry name" value="Zn2-C6_fun-type_DNA-bd_sf"/>
</dbReference>
<dbReference type="InterPro" id="IPR007219">
    <property type="entry name" value="XnlR_reg_dom"/>
</dbReference>
<feature type="region of interest" description="Disordered" evidence="3">
    <location>
        <begin position="1"/>
        <end position="41"/>
    </location>
</feature>
<feature type="compositionally biased region" description="Low complexity" evidence="3">
    <location>
        <begin position="18"/>
        <end position="29"/>
    </location>
</feature>
<evidence type="ECO:0000256" key="3">
    <source>
        <dbReference type="SAM" id="MobiDB-lite"/>
    </source>
</evidence>
<feature type="domain" description="Zn(2)-C6 fungal-type" evidence="4">
    <location>
        <begin position="44"/>
        <end position="74"/>
    </location>
</feature>
<sequence>MAGTEGGEKAKRKVANPAAASQSTTDAQQHGNPAPAKRQRVSRACDQCRTAREKCDGIQPSCFTCASSNRDCTYTANPKKRGIQPGYIRTLELALAWTFANVPASEDALLNLLVQPEGRALLSGKDQDGSYKLHRKWRKSAFCRDIDRVLSGADPVAFGEKPASPTSPDDDALDDADGASVIAATPVGPSSTGALPHRRPSVAGGSESSVHRRLEPAQSPAALSANQPLAPVNRPPVPLRPKLKVPSNLWRLFDVYFAYTHCWFPIAEKHDVLKISYSYPEDGLDMSANSPGSGEHAELWSILAVASVQEHAANPSSAQQSEDGAKLLPGDIYNIARSLIPSEQGSHELGHVKALLLLALVNIGANMSRAAWFLIGYAARLAFVLGLHNAFQPQGRFHGNEDQSPRGKHVFLACFALDTIVSAHLGREPFMRRDHVDRVGLIAEDGLEEWHPWVGCPDFKPSSSNPAQYNRSPVHTISTFNHIIRLLSIVNDVSVGVLDGSNDLDALFDELATLEGPERLDSQPQFMQNLGFAPDMNLSDVLSSDYGQFDPMFNAYLQHSVAATPIPGQPGGGQTQGMEGRDFDAG</sequence>
<keyword evidence="6" id="KW-1185">Reference proteome</keyword>
<dbReference type="InterPro" id="IPR001138">
    <property type="entry name" value="Zn2Cys6_DnaBD"/>
</dbReference>
<evidence type="ECO:0000313" key="5">
    <source>
        <dbReference type="EMBL" id="KAL1640749.1"/>
    </source>
</evidence>
<dbReference type="EMBL" id="JAKEKT020000046">
    <property type="protein sequence ID" value="KAL1640749.1"/>
    <property type="molecule type" value="Genomic_DNA"/>
</dbReference>
<name>A0ABR3TME8_9PEZI</name>
<dbReference type="Gene3D" id="4.10.240.10">
    <property type="entry name" value="Zn(2)-C6 fungal-type DNA-binding domain"/>
    <property type="match status" value="1"/>
</dbReference>
<feature type="compositionally biased region" description="Acidic residues" evidence="3">
    <location>
        <begin position="168"/>
        <end position="177"/>
    </location>
</feature>
<evidence type="ECO:0000259" key="4">
    <source>
        <dbReference type="PROSITE" id="PS50048"/>
    </source>
</evidence>
<gene>
    <name evidence="5" type="ORF">SLS58_006570</name>
</gene>
<comment type="caution">
    <text evidence="5">The sequence shown here is derived from an EMBL/GenBank/DDBJ whole genome shotgun (WGS) entry which is preliminary data.</text>
</comment>
<proteinExistence type="predicted"/>
<feature type="region of interest" description="Disordered" evidence="3">
    <location>
        <begin position="155"/>
        <end position="235"/>
    </location>
</feature>
<dbReference type="PROSITE" id="PS00463">
    <property type="entry name" value="ZN2_CY6_FUNGAL_1"/>
    <property type="match status" value="1"/>
</dbReference>
<dbReference type="Pfam" id="PF04082">
    <property type="entry name" value="Fungal_trans"/>
    <property type="match status" value="1"/>
</dbReference>
<dbReference type="PANTHER" id="PTHR47655">
    <property type="entry name" value="QUINIC ACID UTILIZATION ACTIVATOR"/>
    <property type="match status" value="1"/>
</dbReference>
<feature type="region of interest" description="Disordered" evidence="3">
    <location>
        <begin position="564"/>
        <end position="586"/>
    </location>
</feature>
<dbReference type="PANTHER" id="PTHR47655:SF2">
    <property type="entry name" value="QUINIC ACID UTILIZATION ACTIVATOR"/>
    <property type="match status" value="1"/>
</dbReference>
<evidence type="ECO:0000256" key="1">
    <source>
        <dbReference type="ARBA" id="ARBA00022723"/>
    </source>
</evidence>
<dbReference type="PROSITE" id="PS50048">
    <property type="entry name" value="ZN2_CY6_FUNGAL_2"/>
    <property type="match status" value="1"/>
</dbReference>
<evidence type="ECO:0000256" key="2">
    <source>
        <dbReference type="ARBA" id="ARBA00023242"/>
    </source>
</evidence>